<sequence length="88" mass="10680">MNEYEVRQILKITKTFNNKLDKNINIKFDEYYYLIKDILGNNMRLKKHVNPVFVKQMLISLRKLMFKKLIAHLLNEENIQMGENSYEI</sequence>
<evidence type="ECO:0000313" key="2">
    <source>
        <dbReference type="Proteomes" id="UP000027937"/>
    </source>
</evidence>
<keyword evidence="2" id="KW-1185">Reference proteome</keyword>
<gene>
    <name evidence="1" type="ORF">Z960_10095</name>
</gene>
<accession>A0ABR4TDM0</accession>
<protein>
    <submittedName>
        <fullName evidence="1">Uncharacterized protein</fullName>
    </submittedName>
</protein>
<dbReference type="EMBL" id="JENX01000074">
    <property type="protein sequence ID" value="KEI16227.1"/>
    <property type="molecule type" value="Genomic_DNA"/>
</dbReference>
<proteinExistence type="predicted"/>
<comment type="caution">
    <text evidence="1">The sequence shown here is derived from an EMBL/GenBank/DDBJ whole genome shotgun (WGS) entry which is preliminary data.</text>
</comment>
<organism evidence="1 2">
    <name type="scientific">Clostridium haemolyticum NCTC 9693</name>
    <dbReference type="NCBI Taxonomy" id="1443114"/>
    <lineage>
        <taxon>Bacteria</taxon>
        <taxon>Bacillati</taxon>
        <taxon>Bacillota</taxon>
        <taxon>Clostridia</taxon>
        <taxon>Eubacteriales</taxon>
        <taxon>Clostridiaceae</taxon>
        <taxon>Clostridium</taxon>
    </lineage>
</organism>
<dbReference type="Proteomes" id="UP000027937">
    <property type="component" value="Unassembled WGS sequence"/>
</dbReference>
<dbReference type="RefSeq" id="WP_039229390.1">
    <property type="nucleotide sequence ID" value="NZ_JENX01000074.1"/>
</dbReference>
<name>A0ABR4TDM0_CLOHA</name>
<reference evidence="1 2" key="1">
    <citation type="submission" date="2014-02" db="EMBL/GenBank/DDBJ databases">
        <title>Plasmidome dynamics in the species complex Clostridium novyi sensu lato converts strains of independent lineages into distinctly different pathogens.</title>
        <authorList>
            <person name="Skarin H."/>
            <person name="Segerman B."/>
        </authorList>
    </citation>
    <scope>NUCLEOTIDE SEQUENCE [LARGE SCALE GENOMIC DNA]</scope>
    <source>
        <strain evidence="1 2">NCTC 9693</strain>
    </source>
</reference>
<evidence type="ECO:0000313" key="1">
    <source>
        <dbReference type="EMBL" id="KEI16227.1"/>
    </source>
</evidence>